<evidence type="ECO:0000313" key="2">
    <source>
        <dbReference type="EMBL" id="MFC5922315.1"/>
    </source>
</evidence>
<sequence length="111" mass="11758">MRGYSWLTIVPRELAHKLGGSGVLKATGAFTRVEELSGGALWLQATERFEQYHGAAVAAVFDALAPVLRPGLPVERRRYAGQPPHLLVSEDAAGRAGSTDPAEPPPPCASI</sequence>
<evidence type="ECO:0000313" key="3">
    <source>
        <dbReference type="Proteomes" id="UP001596226"/>
    </source>
</evidence>
<feature type="compositionally biased region" description="Pro residues" evidence="1">
    <location>
        <begin position="102"/>
        <end position="111"/>
    </location>
</feature>
<keyword evidence="3" id="KW-1185">Reference proteome</keyword>
<feature type="region of interest" description="Disordered" evidence="1">
    <location>
        <begin position="86"/>
        <end position="111"/>
    </location>
</feature>
<protein>
    <submittedName>
        <fullName evidence="2">Uncharacterized protein</fullName>
    </submittedName>
</protein>
<dbReference type="EMBL" id="JBHSQS010000002">
    <property type="protein sequence ID" value="MFC5922315.1"/>
    <property type="molecule type" value="Genomic_DNA"/>
</dbReference>
<dbReference type="RefSeq" id="WP_377504940.1">
    <property type="nucleotide sequence ID" value="NZ_JBHSQS010000002.1"/>
</dbReference>
<gene>
    <name evidence="2" type="ORF">ACFQGL_03025</name>
</gene>
<proteinExistence type="predicted"/>
<accession>A0ABW1GYH5</accession>
<organism evidence="2 3">
    <name type="scientific">Micromonospora vulcania</name>
    <dbReference type="NCBI Taxonomy" id="1441873"/>
    <lineage>
        <taxon>Bacteria</taxon>
        <taxon>Bacillati</taxon>
        <taxon>Actinomycetota</taxon>
        <taxon>Actinomycetes</taxon>
        <taxon>Micromonosporales</taxon>
        <taxon>Micromonosporaceae</taxon>
        <taxon>Micromonospora</taxon>
    </lineage>
</organism>
<reference evidence="3" key="1">
    <citation type="journal article" date="2019" name="Int. J. Syst. Evol. Microbiol.">
        <title>The Global Catalogue of Microorganisms (GCM) 10K type strain sequencing project: providing services to taxonomists for standard genome sequencing and annotation.</title>
        <authorList>
            <consortium name="The Broad Institute Genomics Platform"/>
            <consortium name="The Broad Institute Genome Sequencing Center for Infectious Disease"/>
            <person name="Wu L."/>
            <person name="Ma J."/>
        </authorList>
    </citation>
    <scope>NUCLEOTIDE SEQUENCE [LARGE SCALE GENOMIC DNA]</scope>
    <source>
        <strain evidence="3">CGMCC 4.7144</strain>
    </source>
</reference>
<comment type="caution">
    <text evidence="2">The sequence shown here is derived from an EMBL/GenBank/DDBJ whole genome shotgun (WGS) entry which is preliminary data.</text>
</comment>
<dbReference type="Proteomes" id="UP001596226">
    <property type="component" value="Unassembled WGS sequence"/>
</dbReference>
<name>A0ABW1GYH5_9ACTN</name>
<evidence type="ECO:0000256" key="1">
    <source>
        <dbReference type="SAM" id="MobiDB-lite"/>
    </source>
</evidence>